<evidence type="ECO:0000256" key="4">
    <source>
        <dbReference type="ARBA" id="ARBA00020461"/>
    </source>
</evidence>
<comment type="function">
    <text evidence="2 11">NAD-binding protein involved in the addition of a carboxymethylaminomethyl (cmnm) group at the wobble position (U34) of certain tRNAs, forming tRNA-cmnm(5)s(2)U34.</text>
</comment>
<dbReference type="EMBL" id="CU459003">
    <property type="protein sequence ID" value="CAM76525.1"/>
    <property type="molecule type" value="Genomic_DNA"/>
</dbReference>
<accession>A4U0W8</accession>
<dbReference type="PANTHER" id="PTHR11806:SF0">
    <property type="entry name" value="PROTEIN MTO1 HOMOLOG, MITOCHONDRIAL"/>
    <property type="match status" value="1"/>
</dbReference>
<dbReference type="Pfam" id="PF01134">
    <property type="entry name" value="GIDA"/>
    <property type="match status" value="1"/>
</dbReference>
<feature type="binding site" evidence="11">
    <location>
        <begin position="274"/>
        <end position="288"/>
    </location>
    <ligand>
        <name>NAD(+)</name>
        <dbReference type="ChEBI" id="CHEBI:57540"/>
    </ligand>
</feature>
<feature type="domain" description="tRNA uridine 5-carboxymethylaminomethyl modification enzyme C-terminal subdomain" evidence="12">
    <location>
        <begin position="543"/>
        <end position="614"/>
    </location>
</feature>
<dbReference type="RefSeq" id="WP_234016233.1">
    <property type="nucleotide sequence ID" value="NZ_CP027527.1"/>
</dbReference>
<dbReference type="Gene3D" id="1.10.150.570">
    <property type="entry name" value="GidA associated domain, C-terminal subdomain"/>
    <property type="match status" value="1"/>
</dbReference>
<feature type="binding site" evidence="11">
    <location>
        <begin position="15"/>
        <end position="20"/>
    </location>
    <ligand>
        <name>FAD</name>
        <dbReference type="ChEBI" id="CHEBI:57692"/>
    </ligand>
</feature>
<dbReference type="FunFam" id="3.50.50.60:FF:000002">
    <property type="entry name" value="tRNA uridine 5-carboxymethylaminomethyl modification enzyme MnmG"/>
    <property type="match status" value="1"/>
</dbReference>
<keyword evidence="8 11" id="KW-0520">NAD</keyword>
<dbReference type="InterPro" id="IPR047001">
    <property type="entry name" value="MnmG_C_subdom"/>
</dbReference>
<dbReference type="InterPro" id="IPR020595">
    <property type="entry name" value="MnmG-rel_CS"/>
</dbReference>
<comment type="similarity">
    <text evidence="3 11">Belongs to the MnmG family.</text>
</comment>
<keyword evidence="5 11" id="KW-0285">Flavoprotein</keyword>
<dbReference type="NCBIfam" id="TIGR00136">
    <property type="entry name" value="mnmG_gidA"/>
    <property type="match status" value="1"/>
</dbReference>
<evidence type="ECO:0000256" key="7">
    <source>
        <dbReference type="ARBA" id="ARBA00022827"/>
    </source>
</evidence>
<dbReference type="InterPro" id="IPR036188">
    <property type="entry name" value="FAD/NAD-bd_sf"/>
</dbReference>
<evidence type="ECO:0000259" key="12">
    <source>
        <dbReference type="SMART" id="SM01228"/>
    </source>
</evidence>
<evidence type="ECO:0000256" key="6">
    <source>
        <dbReference type="ARBA" id="ARBA00022694"/>
    </source>
</evidence>
<evidence type="ECO:0000256" key="1">
    <source>
        <dbReference type="ARBA" id="ARBA00001974"/>
    </source>
</evidence>
<gene>
    <name evidence="11" type="primary">mnmG</name>
    <name evidence="11" type="synonym">gidA</name>
    <name evidence="13" type="ORF">MGR_0348</name>
</gene>
<evidence type="ECO:0000256" key="3">
    <source>
        <dbReference type="ARBA" id="ARBA00007653"/>
    </source>
</evidence>
<dbReference type="GO" id="GO:0005829">
    <property type="term" value="C:cytosol"/>
    <property type="evidence" value="ECO:0007669"/>
    <property type="project" value="TreeGrafter"/>
</dbReference>
<dbReference type="AlphaFoldDB" id="A4U0W8"/>
<evidence type="ECO:0000256" key="2">
    <source>
        <dbReference type="ARBA" id="ARBA00003717"/>
    </source>
</evidence>
<dbReference type="Pfam" id="PF21680">
    <property type="entry name" value="GIDA_C_1st"/>
    <property type="match status" value="1"/>
</dbReference>
<dbReference type="HAMAP" id="MF_00129">
    <property type="entry name" value="MnmG_GidA"/>
    <property type="match status" value="1"/>
</dbReference>
<comment type="subcellular location">
    <subcellularLocation>
        <location evidence="11">Cytoplasm</location>
    </subcellularLocation>
</comment>
<keyword evidence="11" id="KW-0963">Cytoplasm</keyword>
<evidence type="ECO:0000256" key="5">
    <source>
        <dbReference type="ARBA" id="ARBA00022630"/>
    </source>
</evidence>
<organism evidence="13">
    <name type="scientific">Magnetospirillum gryphiswaldense</name>
    <dbReference type="NCBI Taxonomy" id="55518"/>
    <lineage>
        <taxon>Bacteria</taxon>
        <taxon>Pseudomonadati</taxon>
        <taxon>Pseudomonadota</taxon>
        <taxon>Alphaproteobacteria</taxon>
        <taxon>Rhodospirillales</taxon>
        <taxon>Rhodospirillaceae</taxon>
        <taxon>Magnetospirillum</taxon>
    </lineage>
</organism>
<dbReference type="SMART" id="SM01228">
    <property type="entry name" value="GIDA_assoc_3"/>
    <property type="match status" value="1"/>
</dbReference>
<dbReference type="PRINTS" id="PR00411">
    <property type="entry name" value="PNDRDTASEI"/>
</dbReference>
<dbReference type="PROSITE" id="PS01281">
    <property type="entry name" value="GIDA_2"/>
    <property type="match status" value="1"/>
</dbReference>
<evidence type="ECO:0000313" key="13">
    <source>
        <dbReference type="EMBL" id="CAM76525.1"/>
    </source>
</evidence>
<name>A4U0W8_9PROT</name>
<dbReference type="InterPro" id="IPR044920">
    <property type="entry name" value="MnmG_C_subdom_sf"/>
</dbReference>
<keyword evidence="6 11" id="KW-0819">tRNA processing</keyword>
<dbReference type="PROSITE" id="PS01280">
    <property type="entry name" value="GIDA_1"/>
    <property type="match status" value="1"/>
</dbReference>
<dbReference type="InterPro" id="IPR049312">
    <property type="entry name" value="GIDA_C_N"/>
</dbReference>
<dbReference type="InterPro" id="IPR002218">
    <property type="entry name" value="MnmG-rel"/>
</dbReference>
<evidence type="ECO:0000256" key="8">
    <source>
        <dbReference type="ARBA" id="ARBA00023027"/>
    </source>
</evidence>
<comment type="cofactor">
    <cofactor evidence="1 11">
        <name>FAD</name>
        <dbReference type="ChEBI" id="CHEBI:57692"/>
    </cofactor>
</comment>
<dbReference type="GO" id="GO:0050660">
    <property type="term" value="F:flavin adenine dinucleotide binding"/>
    <property type="evidence" value="ECO:0007669"/>
    <property type="project" value="UniProtKB-UniRule"/>
</dbReference>
<reference evidence="13" key="1">
    <citation type="journal article" date="2007" name="J. Bacteriol.">
        <title>Comparative genome analysis of four magnetotactic bacteria reveals a complex set of group-specific genes implicated in magnetosome biomineralization and function.</title>
        <authorList>
            <person name="Richter M."/>
            <person name="Kube M."/>
            <person name="Bazylinski D.A."/>
            <person name="Lombardot T."/>
            <person name="Gloeckner F.O."/>
            <person name="Reinhardt R."/>
            <person name="Schueler D."/>
        </authorList>
    </citation>
    <scope>NUCLEOTIDE SEQUENCE</scope>
    <source>
        <strain evidence="13">MSR-1</strain>
    </source>
</reference>
<evidence type="ECO:0000256" key="9">
    <source>
        <dbReference type="ARBA" id="ARBA00025948"/>
    </source>
</evidence>
<evidence type="ECO:0000256" key="10">
    <source>
        <dbReference type="ARBA" id="ARBA00031800"/>
    </source>
</evidence>
<proteinExistence type="inferred from homology"/>
<dbReference type="PANTHER" id="PTHR11806">
    <property type="entry name" value="GLUCOSE INHIBITED DIVISION PROTEIN A"/>
    <property type="match status" value="1"/>
</dbReference>
<dbReference type="InterPro" id="IPR040131">
    <property type="entry name" value="MnmG_N"/>
</dbReference>
<evidence type="ECO:0000256" key="11">
    <source>
        <dbReference type="HAMAP-Rule" id="MF_00129"/>
    </source>
</evidence>
<dbReference type="GO" id="GO:0002098">
    <property type="term" value="P:tRNA wobble uridine modification"/>
    <property type="evidence" value="ECO:0007669"/>
    <property type="project" value="InterPro"/>
</dbReference>
<dbReference type="SUPFAM" id="SSF51905">
    <property type="entry name" value="FAD/NAD(P)-binding domain"/>
    <property type="match status" value="1"/>
</dbReference>
<protein>
    <recommendedName>
        <fullName evidence="4 11">tRNA uridine 5-carboxymethylaminomethyl modification enzyme MnmG</fullName>
    </recommendedName>
    <alternativeName>
        <fullName evidence="10 11">Glucose-inhibited division protein A</fullName>
    </alternativeName>
</protein>
<dbReference type="FunFam" id="1.10.150.570:FF:000001">
    <property type="entry name" value="tRNA uridine 5-carboxymethylaminomethyl modification enzyme MnmG"/>
    <property type="match status" value="1"/>
</dbReference>
<keyword evidence="7 11" id="KW-0274">FAD</keyword>
<comment type="caution">
    <text evidence="11">Lacks conserved residue(s) required for the propagation of feature annotation.</text>
</comment>
<dbReference type="Gene3D" id="1.10.10.1800">
    <property type="entry name" value="tRNA uridine 5-carboxymethylaminomethyl modification enzyme MnmG/GidA"/>
    <property type="match status" value="1"/>
</dbReference>
<dbReference type="Pfam" id="PF13932">
    <property type="entry name" value="SAM_GIDA_C"/>
    <property type="match status" value="1"/>
</dbReference>
<dbReference type="InterPro" id="IPR004416">
    <property type="entry name" value="MnmG"/>
</dbReference>
<sequence>MKPHETLICDVLVIGGGHAGAEAAAAAARFGAATILATQRLETIGEMSCNPAIGGLAKGQLVREIDALDGVMGRAIDKGGIQFRILNRSKGPAVQGPRAQADRKLYRQAVQALLAEQDNLTLVQGSVEDLIYKDGRVAGAVLADGRTITCGAVVVTTGTFLRGLIHCGEKTWPAGRFGDEPANNLSTALARAGLPLDRLKTGTPARLDGRTIHWDQLEMQAGDDPPVPFSYLTDRISTPQIACGITHTNERTHAIIRANLHRAPMYSGQIQSVGPRYCPSIEDKVVRFAGKDSHQIFLEPEGLDDPTVYPNGISTSLPADVQEAMIRTIPGLEDVSIIRPGYAIEYDFVDPRQLKRSLETKVMNGLFLAGQINGTTGYEEAGAQGLLAGLNAARFVAGNEAFVLDRADAYMGVMVDDLVSLGTREPYRMFTSRAEYRLILRADNADLRLTAKGMEAGCVGSVRADAFTAKAQALEEGRGLLDSLRASPNVLKKAGLEVNQDGVVRSAWDLLAYPNMDLPRLAQVWPALAALSGAVAEQLEIDGKYQGYLSRQEADIRAYRAEENLTLPADMDYDAIGSLSAEVRQKLKAAQPETLAVAARISGITPAAITALLAHVKRRNAA</sequence>
<dbReference type="GO" id="GO:0030488">
    <property type="term" value="P:tRNA methylation"/>
    <property type="evidence" value="ECO:0007669"/>
    <property type="project" value="TreeGrafter"/>
</dbReference>
<dbReference type="Gene3D" id="3.50.50.60">
    <property type="entry name" value="FAD/NAD(P)-binding domain"/>
    <property type="match status" value="2"/>
</dbReference>
<dbReference type="InterPro" id="IPR026904">
    <property type="entry name" value="MnmG_C"/>
</dbReference>
<comment type="subunit">
    <text evidence="9 11">Homodimer. Heterotetramer of two MnmE and two MnmG subunits.</text>
</comment>